<comment type="caution">
    <text evidence="4">The sequence shown here is derived from an EMBL/GenBank/DDBJ whole genome shotgun (WGS) entry which is preliminary data.</text>
</comment>
<dbReference type="STRING" id="400727.A0A2T7P9N0"/>
<sequence>MDDPLLLEGEEGDMADGTVTLSEIVEGREVSLAEEQVWALCRECCLTLEYVHNTEDLFQSLVITPDTVAFDREGNVCFLDLDADPDPLYLAPDEAEEGITYKMPADPKSHLYSLGMTLLFAVDYMGHSVDLRSEVSDDLYNLLTQLTQDDPGKRPKLETVLQLCDHALQDYSSQEICQKFACNNTEQCLEGENNTSLLSVTEELAAYLQNQTGLVTPGQGQSSNSDSGREHLSSSSSVAKISHNLLHDNPDRWMEVEMLDVDEQERDEYMVNSIAGHSSHTSIIQDQSSTSTDSIASPRKKRRQGLLLSEILTFLERNLQESELWALCKECIISLQRKKKHLPAYISPDTVMVQANGCVSYKAIPEDKPLEIIFMAPELQQKGIVDEKTCMFGLGITLSSAAGKKTFSPNATTVTAFEELLTSLLDSSPEYRPTLDVGLLACDEYEKQTSIDSRALCQKLFLNSFALKMSHEKETTNLASADYQKHGLPQQQLRLKLVPVQKLQKRLEERHGEQLRIPNAFSSAATHFKPIILHSSTASEVTSKAQILEHAEGEEKKTVVNKLKELKESMQKSRQGLSMSKDTDCDHSKPETSDSGKTQTPGGSGNSSRNLKSEQVEETSVTLESVLQEFQSSGQVDTQSLALAIAEHLKVHLSGKETGDRTSTIRKKKSPGHRTSTEISGDLDQPSAQFQPQQVQQHGQSLCVTVTCQFYLYSRKNQYRHFTNKLLGHFQAQTWGFLR</sequence>
<dbReference type="OrthoDB" id="10254377at2759"/>
<feature type="region of interest" description="Disordered" evidence="2">
    <location>
        <begin position="569"/>
        <end position="617"/>
    </location>
</feature>
<dbReference type="InterPro" id="IPR029899">
    <property type="entry name" value="KNDC1"/>
</dbReference>
<feature type="compositionally biased region" description="Polar residues" evidence="2">
    <location>
        <begin position="214"/>
        <end position="226"/>
    </location>
</feature>
<dbReference type="Gene3D" id="1.10.510.10">
    <property type="entry name" value="Transferase(Phosphotransferase) domain 1"/>
    <property type="match status" value="2"/>
</dbReference>
<dbReference type="AlphaFoldDB" id="A0A2T7P9N0"/>
<feature type="domain" description="KIND" evidence="3">
    <location>
        <begin position="306"/>
        <end position="467"/>
    </location>
</feature>
<evidence type="ECO:0000313" key="4">
    <source>
        <dbReference type="EMBL" id="PVD30124.1"/>
    </source>
</evidence>
<feature type="region of interest" description="Disordered" evidence="2">
    <location>
        <begin position="655"/>
        <end position="685"/>
    </location>
</feature>
<dbReference type="EMBL" id="PZQS01000005">
    <property type="protein sequence ID" value="PVD30124.1"/>
    <property type="molecule type" value="Genomic_DNA"/>
</dbReference>
<accession>A0A2T7P9N0</accession>
<evidence type="ECO:0000313" key="5">
    <source>
        <dbReference type="Proteomes" id="UP000245119"/>
    </source>
</evidence>
<dbReference type="PANTHER" id="PTHR21560:SF0">
    <property type="entry name" value="KINASE NON-CATALYTIC C-LOBE DOMAIN-CONTAINING PROTEIN 1"/>
    <property type="match status" value="1"/>
</dbReference>
<dbReference type="InterPro" id="IPR011009">
    <property type="entry name" value="Kinase-like_dom_sf"/>
</dbReference>
<reference evidence="4 5" key="1">
    <citation type="submission" date="2018-04" db="EMBL/GenBank/DDBJ databases">
        <title>The genome of golden apple snail Pomacea canaliculata provides insight into stress tolerance and invasive adaptation.</title>
        <authorList>
            <person name="Liu C."/>
            <person name="Liu B."/>
            <person name="Ren Y."/>
            <person name="Zhang Y."/>
            <person name="Wang H."/>
            <person name="Li S."/>
            <person name="Jiang F."/>
            <person name="Yin L."/>
            <person name="Zhang G."/>
            <person name="Qian W."/>
            <person name="Fan W."/>
        </authorList>
    </citation>
    <scope>NUCLEOTIDE SEQUENCE [LARGE SCALE GENOMIC DNA]</scope>
    <source>
        <strain evidence="4">SZHN2017</strain>
        <tissue evidence="4">Muscle</tissue>
    </source>
</reference>
<feature type="region of interest" description="Disordered" evidence="2">
    <location>
        <begin position="278"/>
        <end position="299"/>
    </location>
</feature>
<dbReference type="GO" id="GO:0007264">
    <property type="term" value="P:small GTPase-mediated signal transduction"/>
    <property type="evidence" value="ECO:0007669"/>
    <property type="project" value="InterPro"/>
</dbReference>
<keyword evidence="5" id="KW-1185">Reference proteome</keyword>
<name>A0A2T7P9N0_POMCA</name>
<dbReference type="InterPro" id="IPR011019">
    <property type="entry name" value="KIND_dom"/>
</dbReference>
<feature type="region of interest" description="Disordered" evidence="2">
    <location>
        <begin position="214"/>
        <end position="234"/>
    </location>
</feature>
<evidence type="ECO:0000256" key="1">
    <source>
        <dbReference type="ARBA" id="ARBA00022737"/>
    </source>
</evidence>
<dbReference type="GO" id="GO:0043025">
    <property type="term" value="C:neuronal cell body"/>
    <property type="evidence" value="ECO:0007669"/>
    <property type="project" value="TreeGrafter"/>
</dbReference>
<keyword evidence="1" id="KW-0677">Repeat</keyword>
<organism evidence="4 5">
    <name type="scientific">Pomacea canaliculata</name>
    <name type="common">Golden apple snail</name>
    <dbReference type="NCBI Taxonomy" id="400727"/>
    <lineage>
        <taxon>Eukaryota</taxon>
        <taxon>Metazoa</taxon>
        <taxon>Spiralia</taxon>
        <taxon>Lophotrochozoa</taxon>
        <taxon>Mollusca</taxon>
        <taxon>Gastropoda</taxon>
        <taxon>Caenogastropoda</taxon>
        <taxon>Architaenioglossa</taxon>
        <taxon>Ampullarioidea</taxon>
        <taxon>Ampullariidae</taxon>
        <taxon>Pomacea</taxon>
    </lineage>
</organism>
<dbReference type="PANTHER" id="PTHR21560">
    <property type="entry name" value="VERY KIND PROTEIN"/>
    <property type="match status" value="1"/>
</dbReference>
<dbReference type="GO" id="GO:0032045">
    <property type="term" value="C:guanyl-nucleotide exchange factor complex"/>
    <property type="evidence" value="ECO:0007669"/>
    <property type="project" value="TreeGrafter"/>
</dbReference>
<feature type="compositionally biased region" description="Basic and acidic residues" evidence="2">
    <location>
        <begin position="581"/>
        <end position="594"/>
    </location>
</feature>
<dbReference type="PROSITE" id="PS51377">
    <property type="entry name" value="KIND"/>
    <property type="match status" value="2"/>
</dbReference>
<evidence type="ECO:0000256" key="2">
    <source>
        <dbReference type="SAM" id="MobiDB-lite"/>
    </source>
</evidence>
<evidence type="ECO:0000259" key="3">
    <source>
        <dbReference type="PROSITE" id="PS51377"/>
    </source>
</evidence>
<dbReference type="GO" id="GO:0005085">
    <property type="term" value="F:guanyl-nucleotide exchange factor activity"/>
    <property type="evidence" value="ECO:0007669"/>
    <property type="project" value="InterPro"/>
</dbReference>
<feature type="compositionally biased region" description="Polar residues" evidence="2">
    <location>
        <begin position="595"/>
        <end position="610"/>
    </location>
</feature>
<dbReference type="Pfam" id="PF16474">
    <property type="entry name" value="KIND"/>
    <property type="match status" value="1"/>
</dbReference>
<dbReference type="SUPFAM" id="SSF56112">
    <property type="entry name" value="Protein kinase-like (PK-like)"/>
    <property type="match status" value="1"/>
</dbReference>
<dbReference type="SMART" id="SM00750">
    <property type="entry name" value="KIND"/>
    <property type="match status" value="2"/>
</dbReference>
<dbReference type="GO" id="GO:0048814">
    <property type="term" value="P:regulation of dendrite morphogenesis"/>
    <property type="evidence" value="ECO:0007669"/>
    <property type="project" value="TreeGrafter"/>
</dbReference>
<gene>
    <name evidence="4" type="ORF">C0Q70_09386</name>
</gene>
<dbReference type="GO" id="GO:0030425">
    <property type="term" value="C:dendrite"/>
    <property type="evidence" value="ECO:0007669"/>
    <property type="project" value="TreeGrafter"/>
</dbReference>
<dbReference type="Proteomes" id="UP000245119">
    <property type="component" value="Linkage Group LG5"/>
</dbReference>
<feature type="compositionally biased region" description="Low complexity" evidence="2">
    <location>
        <begin position="278"/>
        <end position="295"/>
    </location>
</feature>
<protein>
    <recommendedName>
        <fullName evidence="3">KIND domain-containing protein</fullName>
    </recommendedName>
</protein>
<proteinExistence type="predicted"/>
<feature type="domain" description="KIND" evidence="3">
    <location>
        <begin position="19"/>
        <end position="234"/>
    </location>
</feature>